<sequence length="91" mass="10906">MDKRAPYKSRCLRREPFFDRECFCCYSNSFTLLRGMRCSRAGPVHLEMLQTYRISRDLKHVNWWHCLSGTKSILSSRWRERAEEGVGSEER</sequence>
<protein>
    <submittedName>
        <fullName evidence="2">Uncharacterized protein</fullName>
    </submittedName>
</protein>
<accession>A0A915CG34</accession>
<reference evidence="2" key="1">
    <citation type="submission" date="2022-11" db="UniProtKB">
        <authorList>
            <consortium name="WormBaseParasite"/>
        </authorList>
    </citation>
    <scope>IDENTIFICATION</scope>
</reference>
<evidence type="ECO:0000313" key="2">
    <source>
        <dbReference type="WBParaSite" id="PgR148_g003_t02"/>
    </source>
</evidence>
<proteinExistence type="predicted"/>
<keyword evidence="1" id="KW-1185">Reference proteome</keyword>
<dbReference type="AlphaFoldDB" id="A0A915CG34"/>
<organism evidence="1 2">
    <name type="scientific">Parascaris univalens</name>
    <name type="common">Nematode worm</name>
    <dbReference type="NCBI Taxonomy" id="6257"/>
    <lineage>
        <taxon>Eukaryota</taxon>
        <taxon>Metazoa</taxon>
        <taxon>Ecdysozoa</taxon>
        <taxon>Nematoda</taxon>
        <taxon>Chromadorea</taxon>
        <taxon>Rhabditida</taxon>
        <taxon>Spirurina</taxon>
        <taxon>Ascaridomorpha</taxon>
        <taxon>Ascaridoidea</taxon>
        <taxon>Ascarididae</taxon>
        <taxon>Parascaris</taxon>
    </lineage>
</organism>
<name>A0A915CG34_PARUN</name>
<dbReference type="WBParaSite" id="PgR148_g003_t02">
    <property type="protein sequence ID" value="PgR148_g003_t02"/>
    <property type="gene ID" value="PgR148_g003"/>
</dbReference>
<evidence type="ECO:0000313" key="1">
    <source>
        <dbReference type="Proteomes" id="UP000887569"/>
    </source>
</evidence>
<dbReference type="Proteomes" id="UP000887569">
    <property type="component" value="Unplaced"/>
</dbReference>